<dbReference type="InterPro" id="IPR013320">
    <property type="entry name" value="ConA-like_dom_sf"/>
</dbReference>
<organism evidence="2 3">
    <name type="scientific">Flagellimonas aurea</name>
    <dbReference type="NCBI Taxonomy" id="2915619"/>
    <lineage>
        <taxon>Bacteria</taxon>
        <taxon>Pseudomonadati</taxon>
        <taxon>Bacteroidota</taxon>
        <taxon>Flavobacteriia</taxon>
        <taxon>Flavobacteriales</taxon>
        <taxon>Flavobacteriaceae</taxon>
        <taxon>Flagellimonas</taxon>
    </lineage>
</organism>
<keyword evidence="3" id="KW-1185">Reference proteome</keyword>
<dbReference type="Proteomes" id="UP000664044">
    <property type="component" value="Unassembled WGS sequence"/>
</dbReference>
<dbReference type="SUPFAM" id="SSF49899">
    <property type="entry name" value="Concanavalin A-like lectins/glucanases"/>
    <property type="match status" value="1"/>
</dbReference>
<dbReference type="SUPFAM" id="SSF49785">
    <property type="entry name" value="Galactose-binding domain-like"/>
    <property type="match status" value="2"/>
</dbReference>
<evidence type="ECO:0000313" key="3">
    <source>
        <dbReference type="Proteomes" id="UP000664044"/>
    </source>
</evidence>
<accession>A0ABS3GCC0</accession>
<dbReference type="Gene3D" id="2.60.120.260">
    <property type="entry name" value="Galactose-binding domain-like"/>
    <property type="match status" value="2"/>
</dbReference>
<reference evidence="2 3" key="1">
    <citation type="submission" date="2021-03" db="EMBL/GenBank/DDBJ databases">
        <title>Muricauda lutimaris sp. nov. and Muricauda ruestringensis sp. nov, two marine members of the Flavobacteriaceae isolated from deep sea sediments of Western Pacific.</title>
        <authorList>
            <person name="Zhao S."/>
            <person name="Liu R."/>
        </authorList>
    </citation>
    <scope>NUCLEOTIDE SEQUENCE [LARGE SCALE GENOMIC DNA]</scope>
    <source>
        <strain evidence="2 3">BC31-1-A7</strain>
    </source>
</reference>
<dbReference type="Gene3D" id="2.60.120.200">
    <property type="match status" value="1"/>
</dbReference>
<dbReference type="EMBL" id="JAFLNL010000020">
    <property type="protein sequence ID" value="MBO0356262.1"/>
    <property type="molecule type" value="Genomic_DNA"/>
</dbReference>
<proteinExistence type="predicted"/>
<protein>
    <submittedName>
        <fullName evidence="2">Polysaccharide lyase family 7 protein</fullName>
    </submittedName>
</protein>
<dbReference type="PROSITE" id="PS50022">
    <property type="entry name" value="FA58C_3"/>
    <property type="match status" value="1"/>
</dbReference>
<dbReference type="InterPro" id="IPR008979">
    <property type="entry name" value="Galactose-bd-like_sf"/>
</dbReference>
<dbReference type="InterPro" id="IPR000421">
    <property type="entry name" value="FA58C"/>
</dbReference>
<dbReference type="Pfam" id="PF08787">
    <property type="entry name" value="Alginate_lyase2"/>
    <property type="match status" value="1"/>
</dbReference>
<evidence type="ECO:0000313" key="2">
    <source>
        <dbReference type="EMBL" id="MBO0356262.1"/>
    </source>
</evidence>
<dbReference type="InterPro" id="IPR014895">
    <property type="entry name" value="Alginate_lyase_2"/>
</dbReference>
<feature type="domain" description="F5/8 type C" evidence="1">
    <location>
        <begin position="47"/>
        <end position="188"/>
    </location>
</feature>
<dbReference type="RefSeq" id="WP_207037023.1">
    <property type="nucleotide sequence ID" value="NZ_JAFLNL010000020.1"/>
</dbReference>
<keyword evidence="2" id="KW-0456">Lyase</keyword>
<evidence type="ECO:0000259" key="1">
    <source>
        <dbReference type="PROSITE" id="PS50022"/>
    </source>
</evidence>
<dbReference type="Pfam" id="PF00754">
    <property type="entry name" value="F5_F8_type_C"/>
    <property type="match status" value="1"/>
</dbReference>
<comment type="caution">
    <text evidence="2">The sequence shown here is derived from an EMBL/GenBank/DDBJ whole genome shotgun (WGS) entry which is preliminary data.</text>
</comment>
<dbReference type="GO" id="GO:0016829">
    <property type="term" value="F:lyase activity"/>
    <property type="evidence" value="ECO:0007669"/>
    <property type="project" value="UniProtKB-KW"/>
</dbReference>
<sequence>MINTIFSLNIDKVIRLNKKLILIVGMIAGVVLINGCEKESIEDRTKLEFNSLLLSSTLVELEIQAAAATGEQSPNVADNIYDDDLNTRWSAEGSVQEIGVDLGTDSTMVDNIKIAWYKGDERTQDFKLWVKSAPSENWQLINTLTSSGSTDQFQEYAINAPARYVKIECNGNSENLWNSISEVEVWGTSEQQASSNKLCFSNMYATDEDGGHIAINIADGDLTSRWSGEGLGTELILNFGHDSPVVDSLKIAWHMGDERIADFKVYGRSSDNSPWYQMLDHSSSGLTNQFESYDLPNDEVSSLKFEGNGNSLNQWNSILELQVVGDSDNPVLGQNINWSHWYLSVPIDGGNNKATSIEWDDLENYNLSSQEKDYFSWNCDGSYRMYTKYTGYTTSGYEELNSGKYCRTEFRERWQGNQTNSDNWAMDSGTHLMESTLQVVKCEGNAQTYVAQIHGYPGGSFSGSPATVKVLWSDGQLILEYYTSPSTSGEEWTSANIQKPILAQVDNEKFTVKLKVENGVLKCAIVCPAKGIDQSYQTFYDYKSNGYEYDNYFKTGNYFRWNGNYTDYAEVTLYQVITQHN</sequence>
<gene>
    <name evidence="2" type="ORF">J0656_19750</name>
</gene>
<name>A0ABS3GCC0_9FLAO</name>